<keyword evidence="5" id="KW-1185">Reference proteome</keyword>
<keyword evidence="2" id="KW-0732">Signal</keyword>
<feature type="domain" description="DUF4168" evidence="3">
    <location>
        <begin position="104"/>
        <end position="162"/>
    </location>
</feature>
<gene>
    <name evidence="4" type="ORF">CWD77_14760</name>
</gene>
<evidence type="ECO:0000313" key="4">
    <source>
        <dbReference type="EMBL" id="PKD42665.1"/>
    </source>
</evidence>
<dbReference type="EMBL" id="PISP01000006">
    <property type="protein sequence ID" value="PKD42665.1"/>
    <property type="molecule type" value="Genomic_DNA"/>
</dbReference>
<organism evidence="4 5">
    <name type="scientific">Rhodohalobacter barkolensis</name>
    <dbReference type="NCBI Taxonomy" id="2053187"/>
    <lineage>
        <taxon>Bacteria</taxon>
        <taxon>Pseudomonadati</taxon>
        <taxon>Balneolota</taxon>
        <taxon>Balneolia</taxon>
        <taxon>Balneolales</taxon>
        <taxon>Balneolaceae</taxon>
        <taxon>Rhodohalobacter</taxon>
    </lineage>
</organism>
<name>A0A2N0VEP2_9BACT</name>
<feature type="signal peptide" evidence="2">
    <location>
        <begin position="1"/>
        <end position="23"/>
    </location>
</feature>
<feature type="chain" id="PRO_5014870980" description="DUF4168 domain-containing protein" evidence="2">
    <location>
        <begin position="24"/>
        <end position="171"/>
    </location>
</feature>
<dbReference type="RefSeq" id="WP_101074360.1">
    <property type="nucleotide sequence ID" value="NZ_PISP01000006.1"/>
</dbReference>
<proteinExistence type="predicted"/>
<evidence type="ECO:0000259" key="3">
    <source>
        <dbReference type="Pfam" id="PF13767"/>
    </source>
</evidence>
<accession>A0A2N0VEP2</accession>
<reference evidence="4 5" key="1">
    <citation type="submission" date="2017-11" db="EMBL/GenBank/DDBJ databases">
        <title>Rhodohalobacter 15182 sp. nov., isolated from a salt lake.</title>
        <authorList>
            <person name="Han S."/>
        </authorList>
    </citation>
    <scope>NUCLEOTIDE SEQUENCE [LARGE SCALE GENOMIC DNA]</scope>
    <source>
        <strain evidence="4 5">15182</strain>
    </source>
</reference>
<dbReference type="AlphaFoldDB" id="A0A2N0VEP2"/>
<dbReference type="InterPro" id="IPR025433">
    <property type="entry name" value="DUF4168"/>
</dbReference>
<feature type="domain" description="DUF4168" evidence="3">
    <location>
        <begin position="34"/>
        <end position="98"/>
    </location>
</feature>
<dbReference type="OrthoDB" id="838117at2"/>
<evidence type="ECO:0000256" key="2">
    <source>
        <dbReference type="SAM" id="SignalP"/>
    </source>
</evidence>
<evidence type="ECO:0000256" key="1">
    <source>
        <dbReference type="SAM" id="MobiDB-lite"/>
    </source>
</evidence>
<sequence>MKFFKSINIALIAILFGAGSLFAQVQQQTPPPQQQQEMPDLPSSDDVSDEEIEQVANAINELGPIQVEAQEKMAEAVEKEDITFERFQQMMMAMQNPQAADQVDVTDEEMEKLQTLQPALMEIQSEADEKMMEKIESNGISVERYQNIVMAAQQDQELRSRVEALLEDEEE</sequence>
<dbReference type="Pfam" id="PF13767">
    <property type="entry name" value="DUF4168"/>
    <property type="match status" value="2"/>
</dbReference>
<protein>
    <recommendedName>
        <fullName evidence="3">DUF4168 domain-containing protein</fullName>
    </recommendedName>
</protein>
<dbReference type="Proteomes" id="UP000233398">
    <property type="component" value="Unassembled WGS sequence"/>
</dbReference>
<feature type="region of interest" description="Disordered" evidence="1">
    <location>
        <begin position="26"/>
        <end position="50"/>
    </location>
</feature>
<comment type="caution">
    <text evidence="4">The sequence shown here is derived from an EMBL/GenBank/DDBJ whole genome shotgun (WGS) entry which is preliminary data.</text>
</comment>
<evidence type="ECO:0000313" key="5">
    <source>
        <dbReference type="Proteomes" id="UP000233398"/>
    </source>
</evidence>